<keyword evidence="3" id="KW-0418">Kinase</keyword>
<reference evidence="5" key="1">
    <citation type="submission" date="2022-04" db="EMBL/GenBank/DDBJ databases">
        <title>Genomic comparison of 19 strains of Xanthomonas nasturtii, a newly emerging watercress pathogen.</title>
        <authorList>
            <person name="Harrison J."/>
            <person name="Greer S."/>
            <person name="Hussain R."/>
            <person name="Lascelles D."/>
            <person name="Roberts M."/>
            <person name="Carter B."/>
            <person name="Bryning A."/>
            <person name="Carroll S."/>
            <person name="Aspin A."/>
            <person name="Cruz L."/>
            <person name="Cruz J."/>
            <person name="Grant M."/>
            <person name="Vicente J."/>
            <person name="Studholme D.J."/>
        </authorList>
    </citation>
    <scope>NUCLEOTIDE SEQUENCE</scope>
    <source>
        <strain evidence="5">10016B</strain>
    </source>
</reference>
<dbReference type="Proteomes" id="UP001167357">
    <property type="component" value="Unassembled WGS sequence"/>
</dbReference>
<organism evidence="5 6">
    <name type="scientific">Xanthomonas nasturtii</name>
    <dbReference type="NCBI Taxonomy" id="1843581"/>
    <lineage>
        <taxon>Bacteria</taxon>
        <taxon>Pseudomonadati</taxon>
        <taxon>Pseudomonadota</taxon>
        <taxon>Gammaproteobacteria</taxon>
        <taxon>Lysobacterales</taxon>
        <taxon>Lysobacteraceae</taxon>
        <taxon>Xanthomonas</taxon>
    </lineage>
</organism>
<keyword evidence="6" id="KW-1185">Reference proteome</keyword>
<dbReference type="EMBL" id="JAMBED010000036">
    <property type="protein sequence ID" value="MCL1552577.1"/>
    <property type="molecule type" value="Genomic_DNA"/>
</dbReference>
<name>A0ABT0LTB2_9XANT</name>
<evidence type="ECO:0000259" key="4">
    <source>
        <dbReference type="Pfam" id="PF07804"/>
    </source>
</evidence>
<keyword evidence="2" id="KW-0808">Transferase</keyword>
<dbReference type="PANTHER" id="PTHR37419:SF8">
    <property type="entry name" value="TOXIN YJJJ"/>
    <property type="match status" value="1"/>
</dbReference>
<evidence type="ECO:0000256" key="2">
    <source>
        <dbReference type="ARBA" id="ARBA00022679"/>
    </source>
</evidence>
<protein>
    <submittedName>
        <fullName evidence="5">HipA domain-containing protein</fullName>
    </submittedName>
</protein>
<feature type="domain" description="HipA-like C-terminal" evidence="4">
    <location>
        <begin position="193"/>
        <end position="402"/>
    </location>
</feature>
<evidence type="ECO:0000256" key="1">
    <source>
        <dbReference type="ARBA" id="ARBA00010164"/>
    </source>
</evidence>
<dbReference type="RefSeq" id="WP_249048140.1">
    <property type="nucleotide sequence ID" value="NZ_JAMBEC010000035.1"/>
</dbReference>
<comment type="similarity">
    <text evidence="1">Belongs to the HipA Ser/Thr kinase family.</text>
</comment>
<dbReference type="Pfam" id="PF07804">
    <property type="entry name" value="HipA_C"/>
    <property type="match status" value="1"/>
</dbReference>
<accession>A0ABT0LTB2</accession>
<proteinExistence type="inferred from homology"/>
<dbReference type="InterPro" id="IPR052028">
    <property type="entry name" value="HipA_Ser/Thr_kinase"/>
</dbReference>
<evidence type="ECO:0000313" key="6">
    <source>
        <dbReference type="Proteomes" id="UP001167357"/>
    </source>
</evidence>
<evidence type="ECO:0000256" key="3">
    <source>
        <dbReference type="ARBA" id="ARBA00022777"/>
    </source>
</evidence>
<evidence type="ECO:0000313" key="5">
    <source>
        <dbReference type="EMBL" id="MCL1552577.1"/>
    </source>
</evidence>
<gene>
    <name evidence="5" type="ORF">M3O51_15015</name>
</gene>
<dbReference type="InterPro" id="IPR012893">
    <property type="entry name" value="HipA-like_C"/>
</dbReference>
<dbReference type="Gene3D" id="1.10.1070.20">
    <property type="match status" value="1"/>
</dbReference>
<sequence>MNAPDPLQEIGKVEVWIDDPALGGSALAGCLTRQNSRRGDTLHFEYAAGWLANETPVRAFALDPQLPLHAGALIARAGASELSAAFLDCSPDRWGKLLMKRKEVIQAREQGRKVRVLRPWDYLIGVNDVSRMGALRLKDSVSGRFLDDHALSAPPLTQLRELEAIARRLERDEISDNDTDLAWIKQLIAPGASLGGARPKASVREADDTLWLAKFPSAEDDYNVGRWEYITYRLSLSAGINMSQARPLELSKHGTTFAVQRFDRIPQGRRTYASAFALLDVDHSEESSYVDIAHAIEMFGAAHAIQEDLHQLFRRIVFNVLIGNRDDHLRNHGFLREPAGWRLAPAFDVNPNQDKDAHVLAIGLDDPTPRTALLMDTHAYYRLSKPQALTIIDEVRTAVARWQQEALRCNASRSEIAAMEAVIDPAR</sequence>
<comment type="caution">
    <text evidence="5">The sequence shown here is derived from an EMBL/GenBank/DDBJ whole genome shotgun (WGS) entry which is preliminary data.</text>
</comment>
<dbReference type="PANTHER" id="PTHR37419">
    <property type="entry name" value="SERINE/THREONINE-PROTEIN KINASE TOXIN HIPA"/>
    <property type="match status" value="1"/>
</dbReference>